<dbReference type="OrthoDB" id="341208at2"/>
<dbReference type="Proteomes" id="UP000238801">
    <property type="component" value="Unassembled WGS sequence"/>
</dbReference>
<evidence type="ECO:0000256" key="5">
    <source>
        <dbReference type="ARBA" id="ARBA00022741"/>
    </source>
</evidence>
<evidence type="ECO:0000256" key="6">
    <source>
        <dbReference type="ARBA" id="ARBA00022777"/>
    </source>
</evidence>
<evidence type="ECO:0000256" key="3">
    <source>
        <dbReference type="ARBA" id="ARBA00022553"/>
    </source>
</evidence>
<proteinExistence type="predicted"/>
<keyword evidence="7" id="KW-0067">ATP-binding</keyword>
<evidence type="ECO:0000313" key="11">
    <source>
        <dbReference type="Proteomes" id="UP000238801"/>
    </source>
</evidence>
<organism evidence="10 11">
    <name type="scientific">Hasllibacter halocynthiae</name>
    <dbReference type="NCBI Taxonomy" id="595589"/>
    <lineage>
        <taxon>Bacteria</taxon>
        <taxon>Pseudomonadati</taxon>
        <taxon>Pseudomonadota</taxon>
        <taxon>Alphaproteobacteria</taxon>
        <taxon>Rhodobacterales</taxon>
        <taxon>Roseobacteraceae</taxon>
        <taxon>Hasllibacter</taxon>
    </lineage>
</organism>
<dbReference type="RefSeq" id="WP_106159171.1">
    <property type="nucleotide sequence ID" value="NZ_PVTT01000001.1"/>
</dbReference>
<dbReference type="GO" id="GO:0004673">
    <property type="term" value="F:protein histidine kinase activity"/>
    <property type="evidence" value="ECO:0007669"/>
    <property type="project" value="UniProtKB-EC"/>
</dbReference>
<accession>A0A2T0X6X1</accession>
<dbReference type="Pfam" id="PF13185">
    <property type="entry name" value="GAF_2"/>
    <property type="match status" value="1"/>
</dbReference>
<evidence type="ECO:0000256" key="4">
    <source>
        <dbReference type="ARBA" id="ARBA00022679"/>
    </source>
</evidence>
<dbReference type="PANTHER" id="PTHR41523">
    <property type="entry name" value="TWO-COMPONENT SYSTEM SENSOR PROTEIN"/>
    <property type="match status" value="1"/>
</dbReference>
<dbReference type="InterPro" id="IPR036890">
    <property type="entry name" value="HATPase_C_sf"/>
</dbReference>
<keyword evidence="6 10" id="KW-0418">Kinase</keyword>
<dbReference type="InterPro" id="IPR003018">
    <property type="entry name" value="GAF"/>
</dbReference>
<keyword evidence="11" id="KW-1185">Reference proteome</keyword>
<dbReference type="SMART" id="SM00065">
    <property type="entry name" value="GAF"/>
    <property type="match status" value="1"/>
</dbReference>
<evidence type="ECO:0000256" key="2">
    <source>
        <dbReference type="ARBA" id="ARBA00012438"/>
    </source>
</evidence>
<gene>
    <name evidence="10" type="ORF">BCF33_0294</name>
</gene>
<dbReference type="SMART" id="SM00911">
    <property type="entry name" value="HWE_HK"/>
    <property type="match status" value="1"/>
</dbReference>
<dbReference type="AlphaFoldDB" id="A0A2T0X6X1"/>
<comment type="catalytic activity">
    <reaction evidence="1">
        <text>ATP + protein L-histidine = ADP + protein N-phospho-L-histidine.</text>
        <dbReference type="EC" id="2.7.13.3"/>
    </reaction>
</comment>
<dbReference type="GO" id="GO:0005524">
    <property type="term" value="F:ATP binding"/>
    <property type="evidence" value="ECO:0007669"/>
    <property type="project" value="UniProtKB-KW"/>
</dbReference>
<evidence type="ECO:0000259" key="9">
    <source>
        <dbReference type="SMART" id="SM00911"/>
    </source>
</evidence>
<dbReference type="InterPro" id="IPR029016">
    <property type="entry name" value="GAF-like_dom_sf"/>
</dbReference>
<keyword evidence="4" id="KW-0808">Transferase</keyword>
<feature type="domain" description="Signal transduction histidine kinase HWE region" evidence="9">
    <location>
        <begin position="202"/>
        <end position="291"/>
    </location>
</feature>
<protein>
    <recommendedName>
        <fullName evidence="2">histidine kinase</fullName>
        <ecNumber evidence="2">2.7.13.3</ecNumber>
    </recommendedName>
</protein>
<dbReference type="Pfam" id="PF07536">
    <property type="entry name" value="HWE_HK"/>
    <property type="match status" value="1"/>
</dbReference>
<sequence length="398" mass="41884">MNDRIHGGEAGTSGRAPDELAGRLRQQKLLADFGAFALCAGSFHEVADEAVRVAAEGLDVRLAKYLHFREAEGDLLMLAGTGWGPGVVGSATFSADPGSPAGYAWQKGEAAMANDLPSDGRFRTPPLLAERGVRRAINVPVKDSGHPFGVLEGNDTAPGMFTQADADFLQGMANVLSGAIFRERRERELRAAEMRQTLLADEMRHRVKNLFSVVQAVISLSRREASRNGASDPLALLTGRIDALRAAGEAGLSGTRGAVPTAEGGGWVDPIELSRHVLGAYGDRIEIEGGAPALTSGQAGPVAIILHELAINALKYGALSVPEGRVSLCWNAAEGALLLLWREVDGPRVLGPPEDSGFGLGLMRRIAAPLGADLSLDWSPPGLAVTLRMMPEARPAAA</sequence>
<evidence type="ECO:0000313" key="10">
    <source>
        <dbReference type="EMBL" id="PRY94700.1"/>
    </source>
</evidence>
<dbReference type="SUPFAM" id="SSF55874">
    <property type="entry name" value="ATPase domain of HSP90 chaperone/DNA topoisomerase II/histidine kinase"/>
    <property type="match status" value="1"/>
</dbReference>
<evidence type="ECO:0000259" key="8">
    <source>
        <dbReference type="SMART" id="SM00065"/>
    </source>
</evidence>
<evidence type="ECO:0000256" key="1">
    <source>
        <dbReference type="ARBA" id="ARBA00000085"/>
    </source>
</evidence>
<comment type="caution">
    <text evidence="10">The sequence shown here is derived from an EMBL/GenBank/DDBJ whole genome shotgun (WGS) entry which is preliminary data.</text>
</comment>
<reference evidence="10 11" key="1">
    <citation type="submission" date="2018-03" db="EMBL/GenBank/DDBJ databases">
        <title>Genomic Encyclopedia of Archaeal and Bacterial Type Strains, Phase II (KMG-II): from individual species to whole genera.</title>
        <authorList>
            <person name="Goeker M."/>
        </authorList>
    </citation>
    <scope>NUCLEOTIDE SEQUENCE [LARGE SCALE GENOMIC DNA]</scope>
    <source>
        <strain evidence="10 11">DSM 29318</strain>
    </source>
</reference>
<evidence type="ECO:0000256" key="7">
    <source>
        <dbReference type="ARBA" id="ARBA00022840"/>
    </source>
</evidence>
<dbReference type="EC" id="2.7.13.3" evidence="2"/>
<dbReference type="EMBL" id="PVTT01000001">
    <property type="protein sequence ID" value="PRY94700.1"/>
    <property type="molecule type" value="Genomic_DNA"/>
</dbReference>
<dbReference type="Gene3D" id="3.30.565.10">
    <property type="entry name" value="Histidine kinase-like ATPase, C-terminal domain"/>
    <property type="match status" value="1"/>
</dbReference>
<dbReference type="Gene3D" id="3.30.450.40">
    <property type="match status" value="1"/>
</dbReference>
<dbReference type="PANTHER" id="PTHR41523:SF8">
    <property type="entry name" value="ETHYLENE RESPONSE SENSOR PROTEIN"/>
    <property type="match status" value="1"/>
</dbReference>
<dbReference type="SUPFAM" id="SSF55781">
    <property type="entry name" value="GAF domain-like"/>
    <property type="match status" value="1"/>
</dbReference>
<keyword evidence="3" id="KW-0597">Phosphoprotein</keyword>
<name>A0A2T0X6X1_9RHOB</name>
<keyword evidence="5" id="KW-0547">Nucleotide-binding</keyword>
<dbReference type="InterPro" id="IPR011102">
    <property type="entry name" value="Sig_transdc_His_kinase_HWE"/>
</dbReference>
<feature type="domain" description="GAF" evidence="8">
    <location>
        <begin position="42"/>
        <end position="190"/>
    </location>
</feature>